<evidence type="ECO:0000313" key="2">
    <source>
        <dbReference type="Proteomes" id="UP001316184"/>
    </source>
</evidence>
<proteinExistence type="predicted"/>
<dbReference type="RefSeq" id="WP_232400106.1">
    <property type="nucleotide sequence ID" value="NZ_CP102173.1"/>
</dbReference>
<dbReference type="EMBL" id="CP102173">
    <property type="protein sequence ID" value="UUP12578.1"/>
    <property type="molecule type" value="Genomic_DNA"/>
</dbReference>
<dbReference type="Proteomes" id="UP001316184">
    <property type="component" value="Chromosome"/>
</dbReference>
<organism evidence="1 2">
    <name type="scientific">Aeromicrobium wangtongii</name>
    <dbReference type="NCBI Taxonomy" id="2969247"/>
    <lineage>
        <taxon>Bacteria</taxon>
        <taxon>Bacillati</taxon>
        <taxon>Actinomycetota</taxon>
        <taxon>Actinomycetes</taxon>
        <taxon>Propionibacteriales</taxon>
        <taxon>Nocardioidaceae</taxon>
        <taxon>Aeromicrobium</taxon>
    </lineage>
</organism>
<gene>
    <name evidence="1" type="ORF">NQV15_12010</name>
</gene>
<protein>
    <recommendedName>
        <fullName evidence="3">SseB protein N-terminal domain-containing protein</fullName>
    </recommendedName>
</protein>
<name>A0ABY5M2Z0_9ACTN</name>
<keyword evidence="2" id="KW-1185">Reference proteome</keyword>
<evidence type="ECO:0000313" key="1">
    <source>
        <dbReference type="EMBL" id="UUP12578.1"/>
    </source>
</evidence>
<reference evidence="1 2" key="1">
    <citation type="submission" date="2022-08" db="EMBL/GenBank/DDBJ databases">
        <title>novel species in genus Aeromicrobium.</title>
        <authorList>
            <person name="Ye L."/>
        </authorList>
    </citation>
    <scope>NUCLEOTIDE SEQUENCE [LARGE SCALE GENOMIC DNA]</scope>
    <source>
        <strain evidence="2">zg-Y1379</strain>
    </source>
</reference>
<accession>A0ABY5M2Z0</accession>
<sequence>MSSVFATKWDFLFATVLIGVDRTTGVFSGSEPTPGQQMVAVWTSEEIATEALHVESWELKQIKVRELLALLPDGVGVVVDPERSTGMTAPAAYVAQLKRYVAPFPPRSQVRVAAWELDEAVRNAVVDAATGTGSVQEVHAFSYTVDDSPLLGCIAYVAEAGDADEVGSALDSALSASTSLEALGVATVTITGMGGVPEEVRAALGDAHVLHRRRQSRFWRR</sequence>
<evidence type="ECO:0008006" key="3">
    <source>
        <dbReference type="Google" id="ProtNLM"/>
    </source>
</evidence>